<keyword evidence="1" id="KW-0812">Transmembrane</keyword>
<accession>A0A064CFD5</accession>
<keyword evidence="1" id="KW-1133">Transmembrane helix</keyword>
<name>A0A064CFD5_9MYCO</name>
<protein>
    <submittedName>
        <fullName evidence="2">Uncharacterized protein</fullName>
    </submittedName>
</protein>
<dbReference type="Proteomes" id="UP000022835">
    <property type="component" value="Unassembled WGS sequence"/>
</dbReference>
<dbReference type="EMBL" id="JALN02000001">
    <property type="protein sequence ID" value="KDE97477.1"/>
    <property type="molecule type" value="Genomic_DNA"/>
</dbReference>
<evidence type="ECO:0000313" key="2">
    <source>
        <dbReference type="EMBL" id="KDE97477.1"/>
    </source>
</evidence>
<sequence length="247" mass="27266">MAVGSGTHRRWTGRLRFSLGIALVLVVVLAFLKGLAWYWAVICVCGASFGVVGRRRIMRAGVTRTPEEIVCRYVPWYEASAYLLNFALPLMGIAGIYAGYVPGNPVWLRFVGILLLLATLLMIYATFRMWHRCSLRFTPSTLTIRVADPKIRPGELTRDQVEAITPKWIANSVSGAKALQVEIAYRHGDSTTDAPETVMLGLQLTVEPINLYGALVAWHDGAGADPTQLLDRIEEILRGRSTAVAHT</sequence>
<feature type="transmembrane region" description="Helical" evidence="1">
    <location>
        <begin position="82"/>
        <end position="100"/>
    </location>
</feature>
<comment type="caution">
    <text evidence="2">The sequence shown here is derived from an EMBL/GenBank/DDBJ whole genome shotgun (WGS) entry which is preliminary data.</text>
</comment>
<keyword evidence="1" id="KW-0472">Membrane</keyword>
<proteinExistence type="predicted"/>
<dbReference type="AlphaFoldDB" id="A0A064CFD5"/>
<feature type="transmembrane region" description="Helical" evidence="1">
    <location>
        <begin position="106"/>
        <end position="127"/>
    </location>
</feature>
<feature type="transmembrane region" description="Helical" evidence="1">
    <location>
        <begin position="15"/>
        <end position="31"/>
    </location>
</feature>
<dbReference type="eggNOG" id="ENOG5031HBW">
    <property type="taxonomic scope" value="Bacteria"/>
</dbReference>
<dbReference type="OrthoDB" id="4751204at2"/>
<gene>
    <name evidence="2" type="ORF">Y900_000655</name>
</gene>
<evidence type="ECO:0000256" key="1">
    <source>
        <dbReference type="SAM" id="Phobius"/>
    </source>
</evidence>
<reference evidence="2" key="1">
    <citation type="submission" date="2014-05" db="EMBL/GenBank/DDBJ databases">
        <title>Genome sequence of Mycobacterium aromaticivorans strain JS19b1T (= DSM 45407T).</title>
        <authorList>
            <person name="Kwak Y."/>
            <person name="Park G.-S."/>
            <person name="Li Q.X."/>
            <person name="Lee S.-E."/>
            <person name="Shin J.-H."/>
        </authorList>
    </citation>
    <scope>NUCLEOTIDE SEQUENCE [LARGE SCALE GENOMIC DNA]</scope>
    <source>
        <strain evidence="2">JS19b1</strain>
    </source>
</reference>
<keyword evidence="3" id="KW-1185">Reference proteome</keyword>
<evidence type="ECO:0000313" key="3">
    <source>
        <dbReference type="Proteomes" id="UP000022835"/>
    </source>
</evidence>
<feature type="transmembrane region" description="Helical" evidence="1">
    <location>
        <begin position="37"/>
        <end position="54"/>
    </location>
</feature>
<organism evidence="2 3">
    <name type="scientific">Mycolicibacterium aromaticivorans JS19b1 = JCM 16368</name>
    <dbReference type="NCBI Taxonomy" id="1440774"/>
    <lineage>
        <taxon>Bacteria</taxon>
        <taxon>Bacillati</taxon>
        <taxon>Actinomycetota</taxon>
        <taxon>Actinomycetes</taxon>
        <taxon>Mycobacteriales</taxon>
        <taxon>Mycobacteriaceae</taxon>
        <taxon>Mycolicibacterium</taxon>
    </lineage>
</organism>